<feature type="binding site" evidence="13">
    <location>
        <position position="443"/>
    </location>
    <ligand>
        <name>thiamine diphosphate</name>
        <dbReference type="ChEBI" id="CHEBI:58937"/>
    </ligand>
</feature>
<gene>
    <name evidence="18" type="ORF">AmaxDRAFT_4108</name>
</gene>
<evidence type="ECO:0000256" key="13">
    <source>
        <dbReference type="PIRSR" id="PIRSR605478-3"/>
    </source>
</evidence>
<comment type="cofactor">
    <cofactor evidence="14">
        <name>Mg(2+)</name>
        <dbReference type="ChEBI" id="CHEBI:18420"/>
    </cofactor>
    <text evidence="14">Binds 1 Mg(2+) ion per subunit. Can also utilize other divalent metal cations, such as Ca(2+), Mn(2+) and Co(2+).</text>
</comment>
<dbReference type="InterPro" id="IPR020826">
    <property type="entry name" value="Transketolase_BS"/>
</dbReference>
<evidence type="ECO:0000256" key="7">
    <source>
        <dbReference type="ARBA" id="ARBA00022842"/>
    </source>
</evidence>
<comment type="similarity">
    <text evidence="1 16">Belongs to the transketolase family.</text>
</comment>
<dbReference type="Gene3D" id="3.40.50.920">
    <property type="match status" value="1"/>
</dbReference>
<dbReference type="GO" id="GO:0004802">
    <property type="term" value="F:transketolase activity"/>
    <property type="evidence" value="ECO:0007669"/>
    <property type="project" value="UniProtKB-UniRule"/>
</dbReference>
<evidence type="ECO:0000256" key="14">
    <source>
        <dbReference type="PIRSR" id="PIRSR605478-4"/>
    </source>
</evidence>
<feature type="binding site" evidence="12">
    <location>
        <position position="268"/>
    </location>
    <ligand>
        <name>substrate</name>
    </ligand>
</feature>
<feature type="binding site" evidence="13">
    <location>
        <position position="71"/>
    </location>
    <ligand>
        <name>thiamine diphosphate</name>
        <dbReference type="ChEBI" id="CHEBI:58937"/>
    </ligand>
</feature>
<dbReference type="InterPro" id="IPR005474">
    <property type="entry name" value="Transketolase_N"/>
</dbReference>
<evidence type="ECO:0000256" key="12">
    <source>
        <dbReference type="PIRSR" id="PIRSR605478-2"/>
    </source>
</evidence>
<feature type="binding site" evidence="14">
    <location>
        <position position="161"/>
    </location>
    <ligand>
        <name>Mg(2+)</name>
        <dbReference type="ChEBI" id="CHEBI:18420"/>
    </ligand>
</feature>
<evidence type="ECO:0000256" key="4">
    <source>
        <dbReference type="ARBA" id="ARBA00016662"/>
    </source>
</evidence>
<evidence type="ECO:0000256" key="6">
    <source>
        <dbReference type="ARBA" id="ARBA00022723"/>
    </source>
</evidence>
<evidence type="ECO:0000256" key="11">
    <source>
        <dbReference type="PIRSR" id="PIRSR605478-1"/>
    </source>
</evidence>
<comment type="function">
    <text evidence="16">Catalyzes the transfer of a two-carbon ketol group from a ketose donor to an aldose acceptor, via a covalent intermediate with the cofactor thiamine pyrophosphate.</text>
</comment>
<keyword evidence="7 14" id="KW-0460">Magnesium</keyword>
<keyword evidence="5 16" id="KW-0808">Transferase</keyword>
<dbReference type="SUPFAM" id="SSF52922">
    <property type="entry name" value="TK C-terminal domain-like"/>
    <property type="match status" value="1"/>
</dbReference>
<evidence type="ECO:0000256" key="5">
    <source>
        <dbReference type="ARBA" id="ARBA00022679"/>
    </source>
</evidence>
<comment type="caution">
    <text evidence="18">The sequence shown here is derived from an EMBL/GenBank/DDBJ whole genome shotgun (WGS) entry which is preliminary data.</text>
</comment>
<feature type="binding site" evidence="12">
    <location>
        <position position="526"/>
    </location>
    <ligand>
        <name>substrate</name>
    </ligand>
</feature>
<dbReference type="InterPro" id="IPR005478">
    <property type="entry name" value="Transketolase_bac-like"/>
</dbReference>
<dbReference type="GO" id="GO:0006098">
    <property type="term" value="P:pentose-phosphate shunt"/>
    <property type="evidence" value="ECO:0007669"/>
    <property type="project" value="TreeGrafter"/>
</dbReference>
<evidence type="ECO:0000256" key="9">
    <source>
        <dbReference type="ARBA" id="ARBA00049473"/>
    </source>
</evidence>
<feature type="binding site" evidence="14">
    <location>
        <position position="191"/>
    </location>
    <ligand>
        <name>Mg(2+)</name>
        <dbReference type="ChEBI" id="CHEBI:18420"/>
    </ligand>
</feature>
<proteinExistence type="inferred from homology"/>
<dbReference type="PROSITE" id="PS00802">
    <property type="entry name" value="TRANSKETOLASE_2"/>
    <property type="match status" value="1"/>
</dbReference>
<dbReference type="InterPro" id="IPR029061">
    <property type="entry name" value="THDP-binding"/>
</dbReference>
<feature type="domain" description="Transketolase-like pyrimidine-binding" evidence="17">
    <location>
        <begin position="359"/>
        <end position="531"/>
    </location>
</feature>
<protein>
    <recommendedName>
        <fullName evidence="4 10">Transketolase</fullName>
        <ecNumber evidence="3 10">2.2.1.1</ecNumber>
    </recommendedName>
</protein>
<dbReference type="AlphaFoldDB" id="B5W5Q9"/>
<keyword evidence="16" id="KW-0106">Calcium</keyword>
<comment type="subunit">
    <text evidence="2 16">Homodimer.</text>
</comment>
<dbReference type="PANTHER" id="PTHR43522:SF2">
    <property type="entry name" value="TRANSKETOLASE 1-RELATED"/>
    <property type="match status" value="1"/>
</dbReference>
<dbReference type="Pfam" id="PF02779">
    <property type="entry name" value="Transket_pyr"/>
    <property type="match status" value="1"/>
</dbReference>
<keyword evidence="19" id="KW-1185">Reference proteome</keyword>
<evidence type="ECO:0000256" key="16">
    <source>
        <dbReference type="RuleBase" id="RU004996"/>
    </source>
</evidence>
<feature type="binding site" evidence="12">
    <location>
        <position position="479"/>
    </location>
    <ligand>
        <name>substrate</name>
    </ligand>
</feature>
<name>B5W5Q9_LIMMA</name>
<feature type="active site" description="Proton donor" evidence="11">
    <location>
        <position position="416"/>
    </location>
</feature>
<accession>B5W5Q9</accession>
<dbReference type="InterPro" id="IPR009014">
    <property type="entry name" value="Transketo_C/PFOR_II"/>
</dbReference>
<feature type="binding site" evidence="12">
    <location>
        <position position="467"/>
    </location>
    <ligand>
        <name>substrate</name>
    </ligand>
</feature>
<dbReference type="NCBIfam" id="TIGR00232">
    <property type="entry name" value="tktlase_bact"/>
    <property type="match status" value="1"/>
</dbReference>
<dbReference type="GO" id="GO:0046872">
    <property type="term" value="F:metal ion binding"/>
    <property type="evidence" value="ECO:0007669"/>
    <property type="project" value="UniProtKB-KW"/>
</dbReference>
<dbReference type="FunFam" id="3.40.50.920:FF:000003">
    <property type="entry name" value="Transketolase"/>
    <property type="match status" value="1"/>
</dbReference>
<feature type="binding site" evidence="14">
    <location>
        <position position="193"/>
    </location>
    <ligand>
        <name>Mg(2+)</name>
        <dbReference type="ChEBI" id="CHEBI:18420"/>
    </ligand>
</feature>
<feature type="binding site" evidence="13">
    <location>
        <begin position="120"/>
        <end position="122"/>
    </location>
    <ligand>
        <name>thiamine diphosphate</name>
        <dbReference type="ChEBI" id="CHEBI:58937"/>
    </ligand>
</feature>
<dbReference type="EMBL" id="ABYK01000037">
    <property type="protein sequence ID" value="EDZ93138.1"/>
    <property type="molecule type" value="Genomic_DNA"/>
</dbReference>
<dbReference type="EC" id="2.2.1.1" evidence="3 10"/>
<dbReference type="Gene3D" id="3.40.50.970">
    <property type="match status" value="2"/>
</dbReference>
<dbReference type="InterPro" id="IPR033247">
    <property type="entry name" value="Transketolase_fam"/>
</dbReference>
<dbReference type="FunFam" id="3.40.50.970:FF:000004">
    <property type="entry name" value="Transketolase"/>
    <property type="match status" value="1"/>
</dbReference>
<dbReference type="RefSeq" id="WP_006670091.1">
    <property type="nucleotide sequence ID" value="NZ_ABYK01000037.1"/>
</dbReference>
<comment type="catalytic activity">
    <reaction evidence="9 16">
        <text>D-sedoheptulose 7-phosphate + D-glyceraldehyde 3-phosphate = aldehydo-D-ribose 5-phosphate + D-xylulose 5-phosphate</text>
        <dbReference type="Rhea" id="RHEA:10508"/>
        <dbReference type="ChEBI" id="CHEBI:57483"/>
        <dbReference type="ChEBI" id="CHEBI:57737"/>
        <dbReference type="ChEBI" id="CHEBI:58273"/>
        <dbReference type="ChEBI" id="CHEBI:59776"/>
        <dbReference type="EC" id="2.2.1.1"/>
    </reaction>
</comment>
<evidence type="ECO:0000256" key="8">
    <source>
        <dbReference type="ARBA" id="ARBA00023052"/>
    </source>
</evidence>
<feature type="binding site" evidence="13">
    <location>
        <position position="268"/>
    </location>
    <ligand>
        <name>thiamine diphosphate</name>
        <dbReference type="ChEBI" id="CHEBI:58937"/>
    </ligand>
</feature>
<feature type="site" description="Important for catalytic activity" evidence="15">
    <location>
        <position position="31"/>
    </location>
</feature>
<dbReference type="PROSITE" id="PS00801">
    <property type="entry name" value="TRANSKETOLASE_1"/>
    <property type="match status" value="1"/>
</dbReference>
<dbReference type="CDD" id="cd02012">
    <property type="entry name" value="TPP_TK"/>
    <property type="match status" value="1"/>
</dbReference>
<feature type="binding site" evidence="12">
    <location>
        <position position="475"/>
    </location>
    <ligand>
        <name>substrate</name>
    </ligand>
</feature>
<comment type="cofactor">
    <cofactor evidence="16">
        <name>Mg(2+)</name>
        <dbReference type="ChEBI" id="CHEBI:18420"/>
    </cofactor>
    <cofactor evidence="16">
        <name>Ca(2+)</name>
        <dbReference type="ChEBI" id="CHEBI:29108"/>
    </cofactor>
    <cofactor evidence="16">
        <name>Mn(2+)</name>
        <dbReference type="ChEBI" id="CHEBI:29035"/>
    </cofactor>
    <cofactor evidence="16">
        <name>Co(2+)</name>
        <dbReference type="ChEBI" id="CHEBI:48828"/>
    </cofactor>
    <text evidence="16">Binds 1 Mg(2+) ion per subunit. Can also utilize other divalent metal cations, such as Ca(2+), Mn(2+) and Co(2+).</text>
</comment>
<dbReference type="InterPro" id="IPR055152">
    <property type="entry name" value="Transketolase-like_C_2"/>
</dbReference>
<evidence type="ECO:0000256" key="15">
    <source>
        <dbReference type="PIRSR" id="PIRSR605478-5"/>
    </source>
</evidence>
<feature type="site" description="Important for catalytic activity" evidence="15">
    <location>
        <position position="268"/>
    </location>
</feature>
<dbReference type="InterPro" id="IPR005475">
    <property type="entry name" value="Transketolase-like_Pyr-bd"/>
</dbReference>
<evidence type="ECO:0000256" key="3">
    <source>
        <dbReference type="ARBA" id="ARBA00013152"/>
    </source>
</evidence>
<dbReference type="Proteomes" id="UP000004061">
    <property type="component" value="Unassembled WGS sequence"/>
</dbReference>
<evidence type="ECO:0000313" key="18">
    <source>
        <dbReference type="EMBL" id="EDZ93138.1"/>
    </source>
</evidence>
<dbReference type="FunFam" id="3.40.50.970:FF:000003">
    <property type="entry name" value="Transketolase"/>
    <property type="match status" value="1"/>
</dbReference>
<keyword evidence="8 13" id="KW-0786">Thiamine pyrophosphate</keyword>
<dbReference type="SUPFAM" id="SSF52518">
    <property type="entry name" value="Thiamin diphosphate-binding fold (THDP-binding)"/>
    <property type="match status" value="2"/>
</dbReference>
<evidence type="ECO:0000256" key="1">
    <source>
        <dbReference type="ARBA" id="ARBA00007131"/>
    </source>
</evidence>
<sequence>MAVATQSLEQLCINSIRFLAIDAVEKANSGHPGLPMGAAPMAFVLWDRFMRYNPKNPKWFNRDRFVLSAGHGCMLHYALLHLTGYDSVGIDDIKQFRQWGSKTPGHPENHVTEGVEVTTGPLGQGIANAVGLALAEAHLAARFNKPDCTVVDHYTYVILGDGCNMEGISGEACSLAGHWGLGKLIAFYDDNHISIDGSTDISFTEDVAKRFEAYGWHVQHVADGNTDLEAIATAIEKAKAVTDQPSLIKVTTTIGFGSPNKANSHDVHGAALGKAEVQATRDHLGWSYPEFVIPDDAIKHFRKAVERGANYEDEWKATLETYKSKYPEEAATLERLLSGKLPEGWEKSLPTYTPETKADATRNQSGVTLNAIAGVLPELVGGSADLAPSNKTLLKGLGDFQKGQYQNRNLRFGVREHAMGAICNGIALHRSGLIPYGATFLVFTDYMRNSIRLSALSEAPVLWVMTHDSIALGEDGPTHQPVEHIASLRLIPDLTVIRPADGNETSGAYKVAIENRHYPTLMAFSRQNLPNLEGSSIDNVAKGAYVLSDNSDGTPDIILIGTGGETYLCVDAAVKLREEGKKVRVVSMPSWELFEKQDAAYKESVFPASVKKRLAVEAGVSFGWCRYVTDEGATISIDTFGASAPGGVVLEKFGFTVDNVVAKAKELLG</sequence>
<feature type="binding site" evidence="12">
    <location>
        <position position="389"/>
    </location>
    <ligand>
        <name>substrate</name>
    </ligand>
</feature>
<organism evidence="18 19">
    <name type="scientific">Limnospira maxima CS-328</name>
    <dbReference type="NCBI Taxonomy" id="513049"/>
    <lineage>
        <taxon>Bacteria</taxon>
        <taxon>Bacillati</taxon>
        <taxon>Cyanobacteriota</taxon>
        <taxon>Cyanophyceae</taxon>
        <taxon>Oscillatoriophycideae</taxon>
        <taxon>Oscillatoriales</taxon>
        <taxon>Sirenicapillariaceae</taxon>
        <taxon>Limnospira</taxon>
    </lineage>
</organism>
<feature type="binding site" evidence="12">
    <location>
        <position position="31"/>
    </location>
    <ligand>
        <name>substrate</name>
    </ligand>
</feature>
<dbReference type="CDD" id="cd07033">
    <property type="entry name" value="TPP_PYR_DXS_TK_like"/>
    <property type="match status" value="1"/>
</dbReference>
<keyword evidence="6 14" id="KW-0479">Metal-binding</keyword>
<dbReference type="PANTHER" id="PTHR43522">
    <property type="entry name" value="TRANSKETOLASE"/>
    <property type="match status" value="1"/>
</dbReference>
<evidence type="ECO:0000256" key="2">
    <source>
        <dbReference type="ARBA" id="ARBA00011738"/>
    </source>
</evidence>
<dbReference type="SMART" id="SM00861">
    <property type="entry name" value="Transket_pyr"/>
    <property type="match status" value="1"/>
</dbReference>
<dbReference type="Pfam" id="PF00456">
    <property type="entry name" value="Transketolase_N"/>
    <property type="match status" value="1"/>
</dbReference>
<dbReference type="GO" id="GO:0005829">
    <property type="term" value="C:cytosol"/>
    <property type="evidence" value="ECO:0007669"/>
    <property type="project" value="TreeGrafter"/>
</dbReference>
<dbReference type="InterPro" id="IPR049557">
    <property type="entry name" value="Transketolase_CS"/>
</dbReference>
<comment type="cofactor">
    <cofactor evidence="13">
        <name>thiamine diphosphate</name>
        <dbReference type="ChEBI" id="CHEBI:58937"/>
    </cofactor>
    <text evidence="13">Binds 1 thiamine pyrophosphate per subunit. During the reaction, the substrate forms a covalent intermediate with the cofactor.</text>
</comment>
<evidence type="ECO:0000256" key="10">
    <source>
        <dbReference type="NCBIfam" id="TIGR00232"/>
    </source>
</evidence>
<evidence type="ECO:0000259" key="17">
    <source>
        <dbReference type="SMART" id="SM00861"/>
    </source>
</evidence>
<dbReference type="Pfam" id="PF22613">
    <property type="entry name" value="Transketolase_C_1"/>
    <property type="match status" value="1"/>
</dbReference>
<feature type="binding site" evidence="13">
    <location>
        <position position="162"/>
    </location>
    <ligand>
        <name>thiamine diphosphate</name>
        <dbReference type="ChEBI" id="CHEBI:58937"/>
    </ligand>
</feature>
<evidence type="ECO:0000313" key="19">
    <source>
        <dbReference type="Proteomes" id="UP000004061"/>
    </source>
</evidence>
<reference evidence="18 19" key="1">
    <citation type="journal article" date="2011" name="Appl. Environ. Microbiol.">
        <title>Contribution of a Sodium Ion Gradient to Energy Conservation during Fermentation in the Cyanobacterium Arthrospira (Spirulina) maxima CS-328.</title>
        <authorList>
            <person name="Carrieri D."/>
            <person name="Ananyev G."/>
            <person name="Lenz O."/>
            <person name="Bryant D.A."/>
            <person name="Dismukes G.C."/>
        </authorList>
    </citation>
    <scope>NUCLEOTIDE SEQUENCE [LARGE SCALE GENOMIC DNA]</scope>
    <source>
        <strain evidence="18 19">CS-328</strain>
    </source>
</reference>
<feature type="binding site" evidence="12">
    <location>
        <position position="362"/>
    </location>
    <ligand>
        <name>substrate</name>
    </ligand>
</feature>
<feature type="binding site" evidence="13">
    <location>
        <position position="191"/>
    </location>
    <ligand>
        <name>thiamine diphosphate</name>
        <dbReference type="ChEBI" id="CHEBI:58937"/>
    </ligand>
</feature>